<proteinExistence type="predicted"/>
<evidence type="ECO:0000313" key="1">
    <source>
        <dbReference type="EMBL" id="KAJ8679510.1"/>
    </source>
</evidence>
<dbReference type="Proteomes" id="UP001239111">
    <property type="component" value="Chromosome 2"/>
</dbReference>
<keyword evidence="2" id="KW-1185">Reference proteome</keyword>
<comment type="caution">
    <text evidence="1">The sequence shown here is derived from an EMBL/GenBank/DDBJ whole genome shotgun (WGS) entry which is preliminary data.</text>
</comment>
<evidence type="ECO:0000313" key="2">
    <source>
        <dbReference type="Proteomes" id="UP001239111"/>
    </source>
</evidence>
<gene>
    <name evidence="1" type="ORF">QAD02_015297</name>
</gene>
<organism evidence="1 2">
    <name type="scientific">Eretmocerus hayati</name>
    <dbReference type="NCBI Taxonomy" id="131215"/>
    <lineage>
        <taxon>Eukaryota</taxon>
        <taxon>Metazoa</taxon>
        <taxon>Ecdysozoa</taxon>
        <taxon>Arthropoda</taxon>
        <taxon>Hexapoda</taxon>
        <taxon>Insecta</taxon>
        <taxon>Pterygota</taxon>
        <taxon>Neoptera</taxon>
        <taxon>Endopterygota</taxon>
        <taxon>Hymenoptera</taxon>
        <taxon>Apocrita</taxon>
        <taxon>Proctotrupomorpha</taxon>
        <taxon>Chalcidoidea</taxon>
        <taxon>Aphelinidae</taxon>
        <taxon>Aphelininae</taxon>
        <taxon>Eretmocerus</taxon>
    </lineage>
</organism>
<protein>
    <submittedName>
        <fullName evidence="1">Uncharacterized protein</fullName>
    </submittedName>
</protein>
<reference evidence="1" key="1">
    <citation type="submission" date="2023-04" db="EMBL/GenBank/DDBJ databases">
        <title>A chromosome-level genome assembly of the parasitoid wasp Eretmocerus hayati.</title>
        <authorList>
            <person name="Zhong Y."/>
            <person name="Liu S."/>
            <person name="Liu Y."/>
        </authorList>
    </citation>
    <scope>NUCLEOTIDE SEQUENCE</scope>
    <source>
        <strain evidence="1">ZJU_SS_LIU_2023</strain>
    </source>
</reference>
<sequence>MALVGYYLAAAKKRASTRKSASPNAEESSSRTNVSDANEKEQGKQREVSKRQAKSKKRREIQQEFTHSWMVGALKGHTAPILDMDFSANGKFLASCAEDRAEQQRGRHQLDKVASANTCTSTKSPSSSGLSPDKQKSPPSTPPSPTSSTKSNCSHDSESSSSSPLSTSQLQRAGGLSRRQRKNRTARAPREQRKELRERDEDHEDDHNGPPPSSSSASSSTSSSPMAMVSPVKGTTGRSRRGQGMTTPSKQQQPKQQKSPVLVGKTSGNGSKMSRAQKMSASGASLLRRKLNQLSDAEIALMLRQYVLTADELVYLGYPVCFWDSPEHVMIYSNRHGLTSCSAVNYHNHHKHQQQHNLDANAREFVPAGSSSSSTSCSGSEADSGNGTSASSSDQDEQESSCSSSGSDSDKASDCGQVDEPQTVQAEPEPEVAQPQEQEKRRPPNALERRCARCAKSFYARRSDGEYISEDKCLYHWGKLRRGHDGESYECCRGRSSSGGGSSSSPSKGCTVGRVHVWTGIVPGTNGPLQGYVRTRPAKYVSCDGNYGVYALDCEMCFTKNGLELGKVTVVALDGKLIYEAFCKPESEIIDYNTRFSGLRAKDLVNASKKLKDVQKDLLSFVSAETLLIGHGLENDLRALKIIHTQVVDTSLSYPHFKGFPFKYSLKALARTILNRDIQQLEHDSAEDARIAAELMLKKLQIDFFS</sequence>
<dbReference type="EMBL" id="CM056742">
    <property type="protein sequence ID" value="KAJ8679510.1"/>
    <property type="molecule type" value="Genomic_DNA"/>
</dbReference>
<accession>A0ACC2P7D5</accession>
<name>A0ACC2P7D5_9HYME</name>